<evidence type="ECO:0000256" key="3">
    <source>
        <dbReference type="ARBA" id="ARBA00023125"/>
    </source>
</evidence>
<reference evidence="7" key="1">
    <citation type="submission" date="2018-12" db="EMBL/GenBank/DDBJ databases">
        <title>Complete genome sequence of Paenibacillus sp. MBLB1234.</title>
        <authorList>
            <person name="Nam Y.-D."/>
            <person name="Kang J."/>
            <person name="Chung W.-H."/>
            <person name="Park Y.S."/>
        </authorList>
    </citation>
    <scope>NUCLEOTIDE SEQUENCE [LARGE SCALE GENOMIC DNA]</scope>
    <source>
        <strain evidence="7">MBLB1234</strain>
    </source>
</reference>
<dbReference type="Proteomes" id="UP000270678">
    <property type="component" value="Chromosome"/>
</dbReference>
<feature type="domain" description="HTH lysR-type" evidence="5">
    <location>
        <begin position="1"/>
        <end position="58"/>
    </location>
</feature>
<dbReference type="Pfam" id="PF03466">
    <property type="entry name" value="LysR_substrate"/>
    <property type="match status" value="1"/>
</dbReference>
<keyword evidence="2" id="KW-0805">Transcription regulation</keyword>
<dbReference type="GO" id="GO:0000976">
    <property type="term" value="F:transcription cis-regulatory region binding"/>
    <property type="evidence" value="ECO:0007669"/>
    <property type="project" value="TreeGrafter"/>
</dbReference>
<evidence type="ECO:0000313" key="6">
    <source>
        <dbReference type="EMBL" id="AZS18335.1"/>
    </source>
</evidence>
<dbReference type="GO" id="GO:0003700">
    <property type="term" value="F:DNA-binding transcription factor activity"/>
    <property type="evidence" value="ECO:0007669"/>
    <property type="project" value="InterPro"/>
</dbReference>
<dbReference type="KEGG" id="plut:EI981_16345"/>
<organism evidence="6 7">
    <name type="scientific">Paenibacillus lutimineralis</name>
    <dbReference type="NCBI Taxonomy" id="2707005"/>
    <lineage>
        <taxon>Bacteria</taxon>
        <taxon>Bacillati</taxon>
        <taxon>Bacillota</taxon>
        <taxon>Bacilli</taxon>
        <taxon>Bacillales</taxon>
        <taxon>Paenibacillaceae</taxon>
        <taxon>Paenibacillus</taxon>
    </lineage>
</organism>
<dbReference type="SUPFAM" id="SSF53850">
    <property type="entry name" value="Periplasmic binding protein-like II"/>
    <property type="match status" value="1"/>
</dbReference>
<dbReference type="OrthoDB" id="9803735at2"/>
<keyword evidence="3" id="KW-0238">DNA-binding</keyword>
<dbReference type="InterPro" id="IPR005119">
    <property type="entry name" value="LysR_subst-bd"/>
</dbReference>
<evidence type="ECO:0000313" key="7">
    <source>
        <dbReference type="Proteomes" id="UP000270678"/>
    </source>
</evidence>
<evidence type="ECO:0000256" key="2">
    <source>
        <dbReference type="ARBA" id="ARBA00023015"/>
    </source>
</evidence>
<sequence length="297" mass="32444">MTLRHFEILRTVAETGNFTRAAEKLYITQSAVSHAIRELEDKTGTALFDRLSKSVQLTRSGGLLLEEIIPILSSCEALESRINGLEHRAPLHIVSSITIAAFWLPKILTAFQKDWPDIPIHVDVVSAANAIEILRNGKADIALVEGTAPQGPFKCTPLASYPLNIVCAPDYPSTNKELTLQEFCSEKLLLREKGSAIRDTLDSVLYLSGHTVQPVWTSVNSLALIEAAKAGLGITILPDVLVSESLSQGKLISISVQELVLNNELIAVHHRDKYLTSPLRTLLSYIESTMSLGAQNA</sequence>
<dbReference type="InterPro" id="IPR000847">
    <property type="entry name" value="LysR_HTH_N"/>
</dbReference>
<dbReference type="EMBL" id="CP034346">
    <property type="protein sequence ID" value="AZS18335.1"/>
    <property type="molecule type" value="Genomic_DNA"/>
</dbReference>
<gene>
    <name evidence="6" type="ORF">EI981_16345</name>
</gene>
<evidence type="ECO:0000259" key="5">
    <source>
        <dbReference type="PROSITE" id="PS50931"/>
    </source>
</evidence>
<dbReference type="PANTHER" id="PTHR30126:SF91">
    <property type="entry name" value="LYSR FAMILY TRANSCRIPTIONAL REGULATOR"/>
    <property type="match status" value="1"/>
</dbReference>
<proteinExistence type="inferred from homology"/>
<dbReference type="PROSITE" id="PS50931">
    <property type="entry name" value="HTH_LYSR"/>
    <property type="match status" value="1"/>
</dbReference>
<dbReference type="InterPro" id="IPR036388">
    <property type="entry name" value="WH-like_DNA-bd_sf"/>
</dbReference>
<dbReference type="PANTHER" id="PTHR30126">
    <property type="entry name" value="HTH-TYPE TRANSCRIPTIONAL REGULATOR"/>
    <property type="match status" value="1"/>
</dbReference>
<dbReference type="AlphaFoldDB" id="A0A3S9V722"/>
<dbReference type="FunFam" id="1.10.10.10:FF:000001">
    <property type="entry name" value="LysR family transcriptional regulator"/>
    <property type="match status" value="1"/>
</dbReference>
<evidence type="ECO:0000256" key="1">
    <source>
        <dbReference type="ARBA" id="ARBA00009437"/>
    </source>
</evidence>
<name>A0A3S9V722_9BACL</name>
<dbReference type="Pfam" id="PF00126">
    <property type="entry name" value="HTH_1"/>
    <property type="match status" value="1"/>
</dbReference>
<accession>A0A3S9V722</accession>
<keyword evidence="7" id="KW-1185">Reference proteome</keyword>
<dbReference type="PRINTS" id="PR00039">
    <property type="entry name" value="HTHLYSR"/>
</dbReference>
<evidence type="ECO:0000256" key="4">
    <source>
        <dbReference type="ARBA" id="ARBA00023163"/>
    </source>
</evidence>
<dbReference type="Gene3D" id="1.10.10.10">
    <property type="entry name" value="Winged helix-like DNA-binding domain superfamily/Winged helix DNA-binding domain"/>
    <property type="match status" value="1"/>
</dbReference>
<comment type="similarity">
    <text evidence="1">Belongs to the LysR transcriptional regulatory family.</text>
</comment>
<dbReference type="InterPro" id="IPR036390">
    <property type="entry name" value="WH_DNA-bd_sf"/>
</dbReference>
<keyword evidence="4" id="KW-0804">Transcription</keyword>
<protein>
    <submittedName>
        <fullName evidence="6">LysR family transcriptional regulator</fullName>
    </submittedName>
</protein>
<dbReference type="SUPFAM" id="SSF46785">
    <property type="entry name" value="Winged helix' DNA-binding domain"/>
    <property type="match status" value="1"/>
</dbReference>
<dbReference type="Gene3D" id="3.40.190.290">
    <property type="match status" value="1"/>
</dbReference>